<feature type="compositionally biased region" description="Polar residues" evidence="1">
    <location>
        <begin position="811"/>
        <end position="828"/>
    </location>
</feature>
<dbReference type="Proteomes" id="UP001458880">
    <property type="component" value="Unassembled WGS sequence"/>
</dbReference>
<dbReference type="InterPro" id="IPR033927">
    <property type="entry name" value="WASPfam_EVH1"/>
</dbReference>
<dbReference type="InterPro" id="IPR036936">
    <property type="entry name" value="CRIB_dom_sf"/>
</dbReference>
<feature type="domain" description="WH1" evidence="4">
    <location>
        <begin position="588"/>
        <end position="698"/>
    </location>
</feature>
<evidence type="ECO:0000256" key="1">
    <source>
        <dbReference type="SAM" id="MobiDB-lite"/>
    </source>
</evidence>
<dbReference type="SMART" id="SM00461">
    <property type="entry name" value="WH1"/>
    <property type="match status" value="1"/>
</dbReference>
<dbReference type="Pfam" id="PF00169">
    <property type="entry name" value="PH"/>
    <property type="match status" value="1"/>
</dbReference>
<gene>
    <name evidence="5" type="ORF">QE152_g1835</name>
</gene>
<dbReference type="PROSITE" id="PS50229">
    <property type="entry name" value="WH1"/>
    <property type="match status" value="1"/>
</dbReference>
<dbReference type="InterPro" id="IPR000697">
    <property type="entry name" value="WH1/EVH1_dom"/>
</dbReference>
<feature type="domain" description="CRIB" evidence="3">
    <location>
        <begin position="723"/>
        <end position="736"/>
    </location>
</feature>
<sequence>MTTSTRCTNIETKNRASVVDICDFLTTQVNDEHFSENQRLFARNLVQRSKTQLTQISEVSLALSTDADEYVDMNKPSVEEEPTYEDGQDEDNEYTPIVCEEMPPLEEQPVCPYKELSAKELDDNTEKLGPLDKKSKFFVFERQKRLFAAIKENWLLLYSTRTSPKPLESLNLAYLTAKPTEGAKTKTFVLICITTQETFHFVAQTPKDMVQWVACINKKKIGKEEVDSKPSEEDESEESENVYEPVKSEEVPDTATLRKKLAKPLPPLPKLPENHHAPYQTKQQAIASPEILEEYDSVYARDQDESNGAAEDEDLEQIYDVIEDVKAQQLEQVKKQEFRKFNQELQMPKETKKPLPPTPPPIRMTKAIEQLRTESIMSANSDFSEDDDEERIYDVLQQPPPKESAGYAFKKRLDPEPDEEYCNLVLDCDNHRLSEPEETYTNLVSIQNSINRKDSQKYTTFKEVEITEPDEEYSNLVVTEVIQNKSTFFPEPVVNLKANTLTKPEVVDVEEEEEYDYVLAAKSAATMHNKNNESKINKLNTKIKIDLHCSNFFSSVNILSYLFKMTTNQKFKSTSLLSPEENKDILHMLDRKCISLVTTVAQLYYTDPPDHSEWIYKDCGVLCLVRDCKKKKHYFRMYCLVRKSMIWEYEIHKNLEFICPTKFLSSFEGDECIFAFNFACPIEANSFNASVFHRIPDEDITRTIIDEKHIKQRKAKKLSKKDISNPIEPQHNFHVGFKNSEVMKLSPAEIESYFEKKNINKKFLRDKPEIVPSVVASIQVFPKPNNQDQQCITAPKTTKLSHFGTFRYKNIPNSTSAPNSPLLQRSNTKIPKVPPKPTPKPFKMSLLSNNIYQKESSIQRSLPNVSNQFSDNQNESMSIDDSLAILDQVSDLLKNFQDIAPQTSVGSNQTLPAGNFKEMLMQKVQAMRYDSSDASDSDWDS</sequence>
<dbReference type="SMART" id="SM00233">
    <property type="entry name" value="PH"/>
    <property type="match status" value="1"/>
</dbReference>
<dbReference type="InterPro" id="IPR011993">
    <property type="entry name" value="PH-like_dom_sf"/>
</dbReference>
<feature type="compositionally biased region" description="Acidic residues" evidence="1">
    <location>
        <begin position="232"/>
        <end position="241"/>
    </location>
</feature>
<dbReference type="PROSITE" id="PS50108">
    <property type="entry name" value="CRIB"/>
    <property type="match status" value="1"/>
</dbReference>
<evidence type="ECO:0000259" key="4">
    <source>
        <dbReference type="PROSITE" id="PS50229"/>
    </source>
</evidence>
<dbReference type="Pfam" id="PF00786">
    <property type="entry name" value="PBD"/>
    <property type="match status" value="1"/>
</dbReference>
<dbReference type="CDD" id="cd01205">
    <property type="entry name" value="EVH1_WASP-like"/>
    <property type="match status" value="1"/>
</dbReference>
<feature type="region of interest" description="Disordered" evidence="1">
    <location>
        <begin position="810"/>
        <end position="841"/>
    </location>
</feature>
<dbReference type="SUPFAM" id="SSF50729">
    <property type="entry name" value="PH domain-like"/>
    <property type="match status" value="2"/>
</dbReference>
<evidence type="ECO:0000313" key="5">
    <source>
        <dbReference type="EMBL" id="KAK9753715.1"/>
    </source>
</evidence>
<dbReference type="Gene3D" id="2.30.29.30">
    <property type="entry name" value="Pleckstrin-homology domain (PH domain)/Phosphotyrosine-binding domain (PTB)"/>
    <property type="match status" value="2"/>
</dbReference>
<dbReference type="Pfam" id="PF00568">
    <property type="entry name" value="WH1"/>
    <property type="match status" value="1"/>
</dbReference>
<dbReference type="CDD" id="cd00821">
    <property type="entry name" value="PH"/>
    <property type="match status" value="1"/>
</dbReference>
<dbReference type="EMBL" id="JASPKY010000011">
    <property type="protein sequence ID" value="KAK9753715.1"/>
    <property type="molecule type" value="Genomic_DNA"/>
</dbReference>
<accession>A0AAW1N346</accession>
<reference evidence="5 6" key="1">
    <citation type="journal article" date="2024" name="BMC Genomics">
        <title>De novo assembly and annotation of Popillia japonica's genome with initial clues to its potential as an invasive pest.</title>
        <authorList>
            <person name="Cucini C."/>
            <person name="Boschi S."/>
            <person name="Funari R."/>
            <person name="Cardaioli E."/>
            <person name="Iannotti N."/>
            <person name="Marturano G."/>
            <person name="Paoli F."/>
            <person name="Bruttini M."/>
            <person name="Carapelli A."/>
            <person name="Frati F."/>
            <person name="Nardi F."/>
        </authorList>
    </citation>
    <scope>NUCLEOTIDE SEQUENCE [LARGE SCALE GENOMIC DNA]</scope>
    <source>
        <strain evidence="5">DMR45628</strain>
    </source>
</reference>
<comment type="caution">
    <text evidence="5">The sequence shown here is derived from an EMBL/GenBank/DDBJ whole genome shotgun (WGS) entry which is preliminary data.</text>
</comment>
<feature type="region of interest" description="Disordered" evidence="1">
    <location>
        <begin position="341"/>
        <end position="361"/>
    </location>
</feature>
<proteinExistence type="predicted"/>
<protein>
    <submittedName>
        <fullName evidence="5">P21-Rho-binding domain</fullName>
    </submittedName>
</protein>
<dbReference type="InterPro" id="IPR000095">
    <property type="entry name" value="CRIB_dom"/>
</dbReference>
<dbReference type="AlphaFoldDB" id="A0AAW1N346"/>
<dbReference type="FunFam" id="2.30.29.30:FF:000130">
    <property type="entry name" value="neural Wiskott-Aldrich syndrome protein"/>
    <property type="match status" value="1"/>
</dbReference>
<organism evidence="5 6">
    <name type="scientific">Popillia japonica</name>
    <name type="common">Japanese beetle</name>
    <dbReference type="NCBI Taxonomy" id="7064"/>
    <lineage>
        <taxon>Eukaryota</taxon>
        <taxon>Metazoa</taxon>
        <taxon>Ecdysozoa</taxon>
        <taxon>Arthropoda</taxon>
        <taxon>Hexapoda</taxon>
        <taxon>Insecta</taxon>
        <taxon>Pterygota</taxon>
        <taxon>Neoptera</taxon>
        <taxon>Endopterygota</taxon>
        <taxon>Coleoptera</taxon>
        <taxon>Polyphaga</taxon>
        <taxon>Scarabaeiformia</taxon>
        <taxon>Scarabaeidae</taxon>
        <taxon>Rutelinae</taxon>
        <taxon>Popillia</taxon>
    </lineage>
</organism>
<evidence type="ECO:0000313" key="6">
    <source>
        <dbReference type="Proteomes" id="UP001458880"/>
    </source>
</evidence>
<name>A0AAW1N346_POPJA</name>
<evidence type="ECO:0000259" key="2">
    <source>
        <dbReference type="PROSITE" id="PS50003"/>
    </source>
</evidence>
<evidence type="ECO:0000259" key="3">
    <source>
        <dbReference type="PROSITE" id="PS50108"/>
    </source>
</evidence>
<dbReference type="InterPro" id="IPR001849">
    <property type="entry name" value="PH_domain"/>
</dbReference>
<feature type="region of interest" description="Disordered" evidence="1">
    <location>
        <begin position="223"/>
        <end position="254"/>
    </location>
</feature>
<feature type="domain" description="PH" evidence="2">
    <location>
        <begin position="124"/>
        <end position="221"/>
    </location>
</feature>
<keyword evidence="6" id="KW-1185">Reference proteome</keyword>
<dbReference type="Gene3D" id="3.90.810.10">
    <property type="entry name" value="CRIB domain"/>
    <property type="match status" value="1"/>
</dbReference>
<dbReference type="PROSITE" id="PS50003">
    <property type="entry name" value="PH_DOMAIN"/>
    <property type="match status" value="1"/>
</dbReference>
<feature type="compositionally biased region" description="Basic and acidic residues" evidence="1">
    <location>
        <begin position="341"/>
        <end position="353"/>
    </location>
</feature>